<evidence type="ECO:0000256" key="1">
    <source>
        <dbReference type="ARBA" id="ARBA00009225"/>
    </source>
</evidence>
<accession>W6MXM5</accession>
<evidence type="ECO:0000259" key="8">
    <source>
        <dbReference type="Pfam" id="PF03727"/>
    </source>
</evidence>
<dbReference type="GO" id="GO:0006013">
    <property type="term" value="P:mannose metabolic process"/>
    <property type="evidence" value="ECO:0007669"/>
    <property type="project" value="TreeGrafter"/>
</dbReference>
<dbReference type="HOGENOM" id="CLU_014393_4_1_1"/>
<name>W6MXM5_9ASCO</name>
<evidence type="ECO:0000256" key="6">
    <source>
        <dbReference type="RuleBase" id="RU362007"/>
    </source>
</evidence>
<dbReference type="InterPro" id="IPR022672">
    <property type="entry name" value="Hexokinase_N"/>
</dbReference>
<proteinExistence type="inferred from homology"/>
<dbReference type="PROSITE" id="PS51748">
    <property type="entry name" value="HEXOKINASE_2"/>
    <property type="match status" value="1"/>
</dbReference>
<dbReference type="GO" id="GO:0001678">
    <property type="term" value="P:intracellular glucose homeostasis"/>
    <property type="evidence" value="ECO:0007669"/>
    <property type="project" value="InterPro"/>
</dbReference>
<dbReference type="STRING" id="1382522.W6MXM5"/>
<sequence>MTAESASLSSLSTPLSEVDSTDIKPQLALPRALDAALFFDTCARLSNELDEAVHQSQVSMLPGFTLRPKGNERGRFLVIDLGGSTLRICVVDLTGDGAYAMLAENSWVISDTEKVIDAGFFRMIATKAADTVGHLFKQDELVHTGITWSFPIEQSNPDNGVVNVVSKGYTLGADIAGQDLKHVFEHALLKTGGLHAQVDSIINDAVAVYVSGLYTHGCTFGLVLGTGINASISVPKRELGSRLTRDHLDRHIGDEVVLNAELSFFGSSMASHATPLDVAMHRAWESDLETFPAHLTDTFGCFQPLEFMCSGRYVSELVRLALVEAEIFSPLSKGLLVPYSLSGEVVCKVYESNDLVKSREIFLAEYPDLAVQQYGEYEYAIIRDAIDAVISRAALMLAAALVSTTDFIRQIHGSDSPLADKVGYVGSLLRHFKSYRSKVDFYLELAAARNGRPKVDLVHIDNSSVLGAAISAGSYLETI</sequence>
<dbReference type="RefSeq" id="XP_022461139.1">
    <property type="nucleotide sequence ID" value="XM_022606292.1"/>
</dbReference>
<evidence type="ECO:0000256" key="4">
    <source>
        <dbReference type="ARBA" id="ARBA00022777"/>
    </source>
</evidence>
<evidence type="ECO:0000256" key="2">
    <source>
        <dbReference type="ARBA" id="ARBA00022679"/>
    </source>
</evidence>
<gene>
    <name evidence="9" type="ORF">KUCA_T00005137001</name>
</gene>
<reference evidence="9" key="1">
    <citation type="submission" date="2013-12" db="EMBL/GenBank/DDBJ databases">
        <authorList>
            <person name="Genoscope - CEA"/>
        </authorList>
    </citation>
    <scope>NUCLEOTIDE SEQUENCE</scope>
    <source>
        <strain evidence="9">CBS 1993</strain>
    </source>
</reference>
<evidence type="ECO:0000313" key="10">
    <source>
        <dbReference type="Proteomes" id="UP000019384"/>
    </source>
</evidence>
<dbReference type="GO" id="GO:0005739">
    <property type="term" value="C:mitochondrion"/>
    <property type="evidence" value="ECO:0007669"/>
    <property type="project" value="TreeGrafter"/>
</dbReference>
<keyword evidence="4 6" id="KW-0418">Kinase</keyword>
<dbReference type="InterPro" id="IPR001312">
    <property type="entry name" value="Hexokinase"/>
</dbReference>
<organism evidence="9 10">
    <name type="scientific">Kuraishia capsulata CBS 1993</name>
    <dbReference type="NCBI Taxonomy" id="1382522"/>
    <lineage>
        <taxon>Eukaryota</taxon>
        <taxon>Fungi</taxon>
        <taxon>Dikarya</taxon>
        <taxon>Ascomycota</taxon>
        <taxon>Saccharomycotina</taxon>
        <taxon>Pichiomycetes</taxon>
        <taxon>Pichiales</taxon>
        <taxon>Pichiaceae</taxon>
        <taxon>Kuraishia</taxon>
    </lineage>
</organism>
<keyword evidence="3 6" id="KW-0547">Nucleotide-binding</keyword>
<comment type="similarity">
    <text evidence="1 6">Belongs to the hexokinase family.</text>
</comment>
<dbReference type="GO" id="GO:0008865">
    <property type="term" value="F:fructokinase activity"/>
    <property type="evidence" value="ECO:0007669"/>
    <property type="project" value="TreeGrafter"/>
</dbReference>
<dbReference type="GO" id="GO:0005524">
    <property type="term" value="F:ATP binding"/>
    <property type="evidence" value="ECO:0007669"/>
    <property type="project" value="UniProtKB-UniRule"/>
</dbReference>
<dbReference type="Proteomes" id="UP000019384">
    <property type="component" value="Unassembled WGS sequence"/>
</dbReference>
<evidence type="ECO:0000256" key="5">
    <source>
        <dbReference type="ARBA" id="ARBA00022840"/>
    </source>
</evidence>
<dbReference type="UniPathway" id="UPA00109">
    <property type="reaction ID" value="UER00180"/>
</dbReference>
<dbReference type="CDD" id="cd24000">
    <property type="entry name" value="ASKHA_NBD_HK"/>
    <property type="match status" value="1"/>
</dbReference>
<dbReference type="OrthoDB" id="419537at2759"/>
<dbReference type="GO" id="GO:0005536">
    <property type="term" value="F:D-glucose binding"/>
    <property type="evidence" value="ECO:0007669"/>
    <property type="project" value="InterPro"/>
</dbReference>
<feature type="domain" description="Hexokinase C-terminal" evidence="8">
    <location>
        <begin position="220"/>
        <end position="472"/>
    </location>
</feature>
<dbReference type="Pfam" id="PF03727">
    <property type="entry name" value="Hexokinase_2"/>
    <property type="match status" value="1"/>
</dbReference>
<dbReference type="GO" id="GO:0019158">
    <property type="term" value="F:mannokinase activity"/>
    <property type="evidence" value="ECO:0007669"/>
    <property type="project" value="TreeGrafter"/>
</dbReference>
<dbReference type="GO" id="GO:0005829">
    <property type="term" value="C:cytosol"/>
    <property type="evidence" value="ECO:0007669"/>
    <property type="project" value="TreeGrafter"/>
</dbReference>
<keyword evidence="2 6" id="KW-0808">Transferase</keyword>
<reference evidence="9" key="2">
    <citation type="submission" date="2014-02" db="EMBL/GenBank/DDBJ databases">
        <title>Complete DNA sequence of /Kuraishia capsulata/ illustrates novel genomic features among budding yeasts (/Saccharomycotina/).</title>
        <authorList>
            <person name="Morales L."/>
            <person name="Noel B."/>
            <person name="Porcel B."/>
            <person name="Marcet-Houben M."/>
            <person name="Hullo M-F."/>
            <person name="Sacerdot C."/>
            <person name="Tekaia F."/>
            <person name="Leh-Louis V."/>
            <person name="Despons L."/>
            <person name="Khanna V."/>
            <person name="Aury J-M."/>
            <person name="Barbe V."/>
            <person name="Couloux A."/>
            <person name="Labadie K."/>
            <person name="Pelletier E."/>
            <person name="Souciet J-L."/>
            <person name="Boekhout T."/>
            <person name="Gabaldon T."/>
            <person name="Wincker P."/>
            <person name="Dujon B."/>
        </authorList>
    </citation>
    <scope>NUCLEOTIDE SEQUENCE</scope>
    <source>
        <strain evidence="9">CBS 1993</strain>
    </source>
</reference>
<dbReference type="Gene3D" id="3.30.420.40">
    <property type="match status" value="1"/>
</dbReference>
<dbReference type="GeneID" id="34522527"/>
<keyword evidence="6" id="KW-0324">Glycolysis</keyword>
<dbReference type="EMBL" id="HG793130">
    <property type="protein sequence ID" value="CDK29150.1"/>
    <property type="molecule type" value="Genomic_DNA"/>
</dbReference>
<evidence type="ECO:0000256" key="3">
    <source>
        <dbReference type="ARBA" id="ARBA00022741"/>
    </source>
</evidence>
<dbReference type="PANTHER" id="PTHR19443:SF24">
    <property type="entry name" value="PHOSPHOTRANSFERASE"/>
    <property type="match status" value="1"/>
</dbReference>
<keyword evidence="5 6" id="KW-0067">ATP-binding</keyword>
<dbReference type="Pfam" id="PF00349">
    <property type="entry name" value="Hexokinase_1"/>
    <property type="match status" value="1"/>
</dbReference>
<dbReference type="GO" id="GO:0004340">
    <property type="term" value="F:glucokinase activity"/>
    <property type="evidence" value="ECO:0007669"/>
    <property type="project" value="TreeGrafter"/>
</dbReference>
<keyword evidence="10" id="KW-1185">Reference proteome</keyword>
<protein>
    <recommendedName>
        <fullName evidence="6">Phosphotransferase</fullName>
        <ecNumber evidence="6">2.7.1.-</ecNumber>
    </recommendedName>
</protein>
<dbReference type="GO" id="GO:0006096">
    <property type="term" value="P:glycolytic process"/>
    <property type="evidence" value="ECO:0007669"/>
    <property type="project" value="UniProtKB-UniPathway"/>
</dbReference>
<evidence type="ECO:0000259" key="7">
    <source>
        <dbReference type="Pfam" id="PF00349"/>
    </source>
</evidence>
<evidence type="ECO:0000313" key="9">
    <source>
        <dbReference type="EMBL" id="CDK29150.1"/>
    </source>
</evidence>
<dbReference type="Gene3D" id="3.40.367.20">
    <property type="match status" value="1"/>
</dbReference>
<dbReference type="GO" id="GO:0006006">
    <property type="term" value="P:glucose metabolic process"/>
    <property type="evidence" value="ECO:0007669"/>
    <property type="project" value="TreeGrafter"/>
</dbReference>
<dbReference type="PANTHER" id="PTHR19443">
    <property type="entry name" value="HEXOKINASE"/>
    <property type="match status" value="1"/>
</dbReference>
<dbReference type="AlphaFoldDB" id="W6MXM5"/>
<dbReference type="InterPro" id="IPR043129">
    <property type="entry name" value="ATPase_NBD"/>
</dbReference>
<dbReference type="InterPro" id="IPR022673">
    <property type="entry name" value="Hexokinase_C"/>
</dbReference>
<dbReference type="SUPFAM" id="SSF53067">
    <property type="entry name" value="Actin-like ATPase domain"/>
    <property type="match status" value="2"/>
</dbReference>
<dbReference type="PRINTS" id="PR00475">
    <property type="entry name" value="HEXOKINASE"/>
</dbReference>
<feature type="domain" description="Hexokinase N-terminal" evidence="7">
    <location>
        <begin position="45"/>
        <end position="214"/>
    </location>
</feature>
<dbReference type="EC" id="2.7.1.-" evidence="6"/>